<evidence type="ECO:0000313" key="1">
    <source>
        <dbReference type="EMBL" id="PZP47151.1"/>
    </source>
</evidence>
<sequence>MKTLYIIGNGFDLHHYLKTSYYDFSIYLRESDRKLYDILEKFISYPTSDKDLWAKFEENLANLDAEEILSENSNYLPDYGSEEFRDKDRYAFPDTMQQYYERLTEGLFDDFTMFIGQVEFASSSYTRKIELDRSATFLTFNYTETLEKLYSIDRSNIVYIHNSAFEGKKIVLGHGINPETYEEKILEHPDDIEPEQLEDWYNSNISYDYSYDEGKKLLMQYFKETFKPTNEIISKHINFFNALVNIEEVIVLGHSISQVDLPYFTQIVQSVKSNVKWTISFYNTDEYKRHLKILNGLNIDHKNVKFIQLVDLLESNRQLKLDF</sequence>
<reference evidence="1 2" key="1">
    <citation type="submission" date="2017-11" db="EMBL/GenBank/DDBJ databases">
        <title>Infants hospitalized years apart are colonized by the same room-sourced microbial strains.</title>
        <authorList>
            <person name="Brooks B."/>
            <person name="Olm M.R."/>
            <person name="Firek B.A."/>
            <person name="Baker R."/>
            <person name="Thomas B.C."/>
            <person name="Morowitz M.J."/>
            <person name="Banfield J.F."/>
        </authorList>
    </citation>
    <scope>NUCLEOTIDE SEQUENCE [LARGE SCALE GENOMIC DNA]</scope>
    <source>
        <strain evidence="1">S2_009_000_R2_76</strain>
    </source>
</reference>
<dbReference type="Proteomes" id="UP000249645">
    <property type="component" value="Unassembled WGS sequence"/>
</dbReference>
<dbReference type="Pfam" id="PF14253">
    <property type="entry name" value="AbiH"/>
    <property type="match status" value="1"/>
</dbReference>
<gene>
    <name evidence="1" type="ORF">DI598_11350</name>
</gene>
<dbReference type="EMBL" id="QFOI01000202">
    <property type="protein sequence ID" value="PZP47151.1"/>
    <property type="molecule type" value="Genomic_DNA"/>
</dbReference>
<name>A0A2W5ESZ4_9SPHI</name>
<dbReference type="InterPro" id="IPR025935">
    <property type="entry name" value="AbiH"/>
</dbReference>
<evidence type="ECO:0008006" key="3">
    <source>
        <dbReference type="Google" id="ProtNLM"/>
    </source>
</evidence>
<comment type="caution">
    <text evidence="1">The sequence shown here is derived from an EMBL/GenBank/DDBJ whole genome shotgun (WGS) entry which is preliminary data.</text>
</comment>
<accession>A0A2W5ESZ4</accession>
<organism evidence="1 2">
    <name type="scientific">Pseudopedobacter saltans</name>
    <dbReference type="NCBI Taxonomy" id="151895"/>
    <lineage>
        <taxon>Bacteria</taxon>
        <taxon>Pseudomonadati</taxon>
        <taxon>Bacteroidota</taxon>
        <taxon>Sphingobacteriia</taxon>
        <taxon>Sphingobacteriales</taxon>
        <taxon>Sphingobacteriaceae</taxon>
        <taxon>Pseudopedobacter</taxon>
    </lineage>
</organism>
<protein>
    <recommendedName>
        <fullName evidence="3">Bacteriophage abortive infection AbiH</fullName>
    </recommendedName>
</protein>
<dbReference type="AlphaFoldDB" id="A0A2W5ESZ4"/>
<proteinExistence type="predicted"/>
<evidence type="ECO:0000313" key="2">
    <source>
        <dbReference type="Proteomes" id="UP000249645"/>
    </source>
</evidence>